<dbReference type="AlphaFoldDB" id="C6HV75"/>
<dbReference type="PANTHER" id="PTHR35004:SF7">
    <property type="entry name" value="INTEGRASE PROTEIN"/>
    <property type="match status" value="1"/>
</dbReference>
<evidence type="ECO:0000313" key="3">
    <source>
        <dbReference type="Proteomes" id="UP000009374"/>
    </source>
</evidence>
<dbReference type="GO" id="GO:0015074">
    <property type="term" value="P:DNA integration"/>
    <property type="evidence" value="ECO:0007669"/>
    <property type="project" value="InterPro"/>
</dbReference>
<dbReference type="InterPro" id="IPR054353">
    <property type="entry name" value="IstA-like_C"/>
</dbReference>
<dbReference type="NCBIfam" id="NF033546">
    <property type="entry name" value="transpos_IS21"/>
    <property type="match status" value="1"/>
</dbReference>
<sequence>MIGMVDIEFIKKKHFQEGWSIRHLAKVLAINRITVRKVLAATEIPRYRLSVEKPAPIMGPMKGLIEQWLKEDANRPRKQRHTARRIYRRLVEEHQFPGSESSVRKCVQKLRGEGAEVFIPLEAEAGKMGQVDWGTADALIAGVETTLHLFVLRLRHSGVAFARAYRNEVMECFLDGHREAFEWLGGIPRTLVYDNLKSAVTRILTGPDREESTQMSALRAHYLFDSAFCRPGKGNEKGSVENGVGYIRRNALVPLPEVRTLEELNSQLLEWCRRDKEGRKNWTEESQALSPLPNVPFPCCRTRLLKVSPQLLISEGTNRYSVPWGYQGKKVVCHVFPERVEIADRDHVIASHARLEGKHGLQIDIRHYLPVLERKPRAITGMASFRTLPAVFIRVRDHLVSSLRREGWKEMVTILLLLQTYPMKSVETALAKSEAAGSIRADTVRQFLLLESAPPVPLPALLPDRLQDIVVPLNTPDHFDALLSVGGLR</sequence>
<evidence type="ECO:0000259" key="1">
    <source>
        <dbReference type="PROSITE" id="PS50994"/>
    </source>
</evidence>
<feature type="domain" description="Integrase catalytic" evidence="1">
    <location>
        <begin position="116"/>
        <end position="299"/>
    </location>
</feature>
<dbReference type="PROSITE" id="PS50994">
    <property type="entry name" value="INTEGRASE"/>
    <property type="match status" value="1"/>
</dbReference>
<accession>C6HV75</accession>
<proteinExistence type="predicted"/>
<keyword evidence="3" id="KW-1185">Reference proteome</keyword>
<evidence type="ECO:0000313" key="2">
    <source>
        <dbReference type="EMBL" id="EES53449.1"/>
    </source>
</evidence>
<protein>
    <submittedName>
        <fullName evidence="2">Probable transposase (IstA)</fullName>
    </submittedName>
</protein>
<dbReference type="Proteomes" id="UP000009374">
    <property type="component" value="Unassembled WGS sequence"/>
</dbReference>
<dbReference type="Pfam" id="PF22483">
    <property type="entry name" value="Mu-transpos_C_2"/>
    <property type="match status" value="1"/>
</dbReference>
<organism evidence="2 3">
    <name type="scientific">Leptospirillum ferrodiazotrophum</name>
    <dbReference type="NCBI Taxonomy" id="412449"/>
    <lineage>
        <taxon>Bacteria</taxon>
        <taxon>Pseudomonadati</taxon>
        <taxon>Nitrospirota</taxon>
        <taxon>Nitrospiria</taxon>
        <taxon>Nitrospirales</taxon>
        <taxon>Nitrospiraceae</taxon>
        <taxon>Leptospirillum</taxon>
    </lineage>
</organism>
<name>C6HV75_9BACT</name>
<dbReference type="PANTHER" id="PTHR35004">
    <property type="entry name" value="TRANSPOSASE RV3428C-RELATED"/>
    <property type="match status" value="1"/>
</dbReference>
<dbReference type="InterPro" id="IPR001584">
    <property type="entry name" value="Integrase_cat-core"/>
</dbReference>
<dbReference type="EMBL" id="GG693862">
    <property type="protein sequence ID" value="EES53449.1"/>
    <property type="molecule type" value="Genomic_DNA"/>
</dbReference>
<reference evidence="2 3" key="1">
    <citation type="journal article" date="2009" name="Appl. Environ. Microbiol.">
        <title>Community genomic and proteomic analyses of chemoautotrophic iron-oxidizing "Leptospirillum rubarum" (Group II) and "Leptospirillum ferrodiazotrophum" (Group III) bacteria in acid mine drainage biofilms.</title>
        <authorList>
            <person name="Goltsman D.S."/>
            <person name="Denef V.J."/>
            <person name="Singer S.W."/>
            <person name="VerBerkmoes N.C."/>
            <person name="Lefsrud M."/>
            <person name="Mueller R.S."/>
            <person name="Dick G.J."/>
            <person name="Sun C.L."/>
            <person name="Wheeler K.E."/>
            <person name="Zemla A."/>
            <person name="Baker B.J."/>
            <person name="Hauser L."/>
            <person name="Land M."/>
            <person name="Shah M.B."/>
            <person name="Thelen M.P."/>
            <person name="Hettich R.L."/>
            <person name="Banfield J.F."/>
        </authorList>
    </citation>
    <scope>NUCLEOTIDE SEQUENCE [LARGE SCALE GENOMIC DNA]</scope>
</reference>
<gene>
    <name evidence="2" type="ORF">UBAL3_78920039</name>
</gene>